<gene>
    <name evidence="13" type="ORF">Pmani_038062</name>
</gene>
<evidence type="ECO:0000313" key="14">
    <source>
        <dbReference type="Proteomes" id="UP001292094"/>
    </source>
</evidence>
<dbReference type="GO" id="GO:0008305">
    <property type="term" value="C:integrin complex"/>
    <property type="evidence" value="ECO:0007669"/>
    <property type="project" value="TreeGrafter"/>
</dbReference>
<keyword evidence="11" id="KW-0325">Glycoprotein</keyword>
<dbReference type="Gene3D" id="2.10.25.10">
    <property type="entry name" value="Laminin"/>
    <property type="match status" value="3"/>
</dbReference>
<dbReference type="EMBL" id="JAWZYT010006053">
    <property type="protein sequence ID" value="KAK4288946.1"/>
    <property type="molecule type" value="Genomic_DNA"/>
</dbReference>
<evidence type="ECO:0000256" key="9">
    <source>
        <dbReference type="ARBA" id="ARBA00023136"/>
    </source>
</evidence>
<keyword evidence="5" id="KW-0732">Signal</keyword>
<name>A0AAE1NHU7_9EUCA</name>
<dbReference type="GO" id="GO:0005925">
    <property type="term" value="C:focal adhesion"/>
    <property type="evidence" value="ECO:0007669"/>
    <property type="project" value="TreeGrafter"/>
</dbReference>
<keyword evidence="7" id="KW-1133">Transmembrane helix</keyword>
<dbReference type="SUPFAM" id="SSF69687">
    <property type="entry name" value="Integrin beta tail domain"/>
    <property type="match status" value="1"/>
</dbReference>
<dbReference type="GO" id="GO:0007229">
    <property type="term" value="P:integrin-mediated signaling pathway"/>
    <property type="evidence" value="ECO:0007669"/>
    <property type="project" value="UniProtKB-KW"/>
</dbReference>
<dbReference type="GO" id="GO:0007160">
    <property type="term" value="P:cell-matrix adhesion"/>
    <property type="evidence" value="ECO:0007669"/>
    <property type="project" value="TreeGrafter"/>
</dbReference>
<feature type="domain" description="Integrin beta subunit tail" evidence="12">
    <location>
        <begin position="148"/>
        <end position="223"/>
    </location>
</feature>
<dbReference type="GO" id="GO:0033627">
    <property type="term" value="P:cell adhesion mediated by integrin"/>
    <property type="evidence" value="ECO:0007669"/>
    <property type="project" value="TreeGrafter"/>
</dbReference>
<sequence length="223" mass="24650">MEGADHTCPTGVEGCRGEEGQVCSGHGDCSCGHCRCQWDHYGSYCQCSDHTCQVYDGMSCGGPSRGQCRCGACMCRQGYIGEACECPTDTSTCIQPNHHHQQQQDQQHHQQGPSVCSNKGTCQCGRCRCEDGYKGMFCEDTVYAAGVCEKLRSCVLCQAWRRELISCNHCQVSLHVVESLEPSMTTCVMVNAGCIMKYSYQDHHNNSYTVKLQRNSDCPPQIE</sequence>
<evidence type="ECO:0000313" key="13">
    <source>
        <dbReference type="EMBL" id="KAK4288946.1"/>
    </source>
</evidence>
<keyword evidence="9" id="KW-0472">Membrane</keyword>
<comment type="subcellular location">
    <subcellularLocation>
        <location evidence="1">Membrane</location>
        <topology evidence="1">Single-pass type I membrane protein</topology>
    </subcellularLocation>
</comment>
<evidence type="ECO:0000256" key="1">
    <source>
        <dbReference type="ARBA" id="ARBA00004479"/>
    </source>
</evidence>
<organism evidence="13 14">
    <name type="scientific">Petrolisthes manimaculis</name>
    <dbReference type="NCBI Taxonomy" id="1843537"/>
    <lineage>
        <taxon>Eukaryota</taxon>
        <taxon>Metazoa</taxon>
        <taxon>Ecdysozoa</taxon>
        <taxon>Arthropoda</taxon>
        <taxon>Crustacea</taxon>
        <taxon>Multicrustacea</taxon>
        <taxon>Malacostraca</taxon>
        <taxon>Eumalacostraca</taxon>
        <taxon>Eucarida</taxon>
        <taxon>Decapoda</taxon>
        <taxon>Pleocyemata</taxon>
        <taxon>Anomura</taxon>
        <taxon>Galatheoidea</taxon>
        <taxon>Porcellanidae</taxon>
        <taxon>Petrolisthes</taxon>
    </lineage>
</organism>
<dbReference type="Gene3D" id="4.10.1240.30">
    <property type="match status" value="1"/>
</dbReference>
<evidence type="ECO:0000256" key="7">
    <source>
        <dbReference type="ARBA" id="ARBA00022989"/>
    </source>
</evidence>
<dbReference type="GO" id="GO:0098609">
    <property type="term" value="P:cell-cell adhesion"/>
    <property type="evidence" value="ECO:0007669"/>
    <property type="project" value="TreeGrafter"/>
</dbReference>
<evidence type="ECO:0000256" key="3">
    <source>
        <dbReference type="ARBA" id="ARBA00022536"/>
    </source>
</evidence>
<evidence type="ECO:0000256" key="11">
    <source>
        <dbReference type="ARBA" id="ARBA00023180"/>
    </source>
</evidence>
<keyword evidence="10" id="KW-1015">Disulfide bond</keyword>
<keyword evidence="8" id="KW-0401">Integrin</keyword>
<evidence type="ECO:0000256" key="6">
    <source>
        <dbReference type="ARBA" id="ARBA00022737"/>
    </source>
</evidence>
<evidence type="ECO:0000256" key="8">
    <source>
        <dbReference type="ARBA" id="ARBA00023037"/>
    </source>
</evidence>
<dbReference type="InterPro" id="IPR057243">
    <property type="entry name" value="Integrin_I-EGF_CS"/>
</dbReference>
<dbReference type="PANTHER" id="PTHR10082:SF60">
    <property type="entry name" value="INTEGRIN BETA-PS"/>
    <property type="match status" value="1"/>
</dbReference>
<dbReference type="FunFam" id="2.10.25.10:FF:000036">
    <property type="entry name" value="Integrin beta"/>
    <property type="match status" value="1"/>
</dbReference>
<reference evidence="13" key="1">
    <citation type="submission" date="2023-11" db="EMBL/GenBank/DDBJ databases">
        <title>Genome assemblies of two species of porcelain crab, Petrolisthes cinctipes and Petrolisthes manimaculis (Anomura: Porcellanidae).</title>
        <authorList>
            <person name="Angst P."/>
        </authorList>
    </citation>
    <scope>NUCLEOTIDE SEQUENCE</scope>
    <source>
        <strain evidence="13">PB745_02</strain>
        <tissue evidence="13">Gill</tissue>
    </source>
</reference>
<dbReference type="GO" id="GO:0009986">
    <property type="term" value="C:cell surface"/>
    <property type="evidence" value="ECO:0007669"/>
    <property type="project" value="TreeGrafter"/>
</dbReference>
<dbReference type="PANTHER" id="PTHR10082">
    <property type="entry name" value="INTEGRIN BETA SUBUNIT"/>
    <property type="match status" value="1"/>
</dbReference>
<evidence type="ECO:0000256" key="2">
    <source>
        <dbReference type="ARBA" id="ARBA00007449"/>
    </source>
</evidence>
<dbReference type="InterPro" id="IPR036349">
    <property type="entry name" value="Integrin_bsu_tail_dom_sf"/>
</dbReference>
<comment type="caution">
    <text evidence="13">The sequence shown here is derived from an EMBL/GenBank/DDBJ whole genome shotgun (WGS) entry which is preliminary data.</text>
</comment>
<proteinExistence type="inferred from homology"/>
<dbReference type="SMART" id="SM01242">
    <property type="entry name" value="Integrin_B_tail"/>
    <property type="match status" value="1"/>
</dbReference>
<dbReference type="PROSITE" id="PS00243">
    <property type="entry name" value="I_EGF_1"/>
    <property type="match status" value="2"/>
</dbReference>
<accession>A0AAE1NHU7</accession>
<dbReference type="AlphaFoldDB" id="A0AAE1NHU7"/>
<keyword evidence="6" id="KW-0677">Repeat</keyword>
<protein>
    <recommendedName>
        <fullName evidence="12">Integrin beta subunit tail domain-containing protein</fullName>
    </recommendedName>
</protein>
<comment type="similarity">
    <text evidence="2">Belongs to the integrin beta chain family.</text>
</comment>
<evidence type="ECO:0000259" key="12">
    <source>
        <dbReference type="SMART" id="SM01242"/>
    </source>
</evidence>
<dbReference type="GO" id="GO:0005178">
    <property type="term" value="F:integrin binding"/>
    <property type="evidence" value="ECO:0007669"/>
    <property type="project" value="TreeGrafter"/>
</dbReference>
<keyword evidence="3" id="KW-0245">EGF-like domain</keyword>
<keyword evidence="14" id="KW-1185">Reference proteome</keyword>
<dbReference type="SUPFAM" id="SSF57196">
    <property type="entry name" value="EGF/Laminin"/>
    <property type="match status" value="3"/>
</dbReference>
<evidence type="ECO:0000256" key="5">
    <source>
        <dbReference type="ARBA" id="ARBA00022729"/>
    </source>
</evidence>
<keyword evidence="4" id="KW-0812">Transmembrane</keyword>
<dbReference type="Proteomes" id="UP001292094">
    <property type="component" value="Unassembled WGS sequence"/>
</dbReference>
<dbReference type="Pfam" id="PF07965">
    <property type="entry name" value="Integrin_B_tail"/>
    <property type="match status" value="1"/>
</dbReference>
<dbReference type="PROSITE" id="PS52047">
    <property type="entry name" value="I_EGF_2"/>
    <property type="match status" value="1"/>
</dbReference>
<evidence type="ECO:0000256" key="4">
    <source>
        <dbReference type="ARBA" id="ARBA00022692"/>
    </source>
</evidence>
<evidence type="ECO:0000256" key="10">
    <source>
        <dbReference type="ARBA" id="ARBA00023157"/>
    </source>
</evidence>
<dbReference type="GO" id="GO:0016477">
    <property type="term" value="P:cell migration"/>
    <property type="evidence" value="ECO:0007669"/>
    <property type="project" value="TreeGrafter"/>
</dbReference>
<dbReference type="InterPro" id="IPR015812">
    <property type="entry name" value="Integrin_bsu"/>
</dbReference>
<dbReference type="InterPro" id="IPR012896">
    <property type="entry name" value="Integrin_bsu_tail"/>
</dbReference>